<sequence>MNENRKLNSELHSPENCCFFGIAVTLLSELRSLEFGIALTEKVPQNLCYKRMQCLIKSILKVVKKSFFIKKENLDKKFALKKKKNEL</sequence>
<name>A0A1K2IT50_9FLAO</name>
<gene>
    <name evidence="1" type="ORF">SAMN05216324_109111</name>
</gene>
<proteinExistence type="predicted"/>
<evidence type="ECO:0000313" key="1">
    <source>
        <dbReference type="EMBL" id="SFZ95368.1"/>
    </source>
</evidence>
<dbReference type="EMBL" id="FPKW01000009">
    <property type="protein sequence ID" value="SFZ95368.1"/>
    <property type="molecule type" value="Genomic_DNA"/>
</dbReference>
<dbReference type="STRING" id="1612149.SAMN05216324_109111"/>
<keyword evidence="2" id="KW-1185">Reference proteome</keyword>
<reference evidence="2" key="1">
    <citation type="submission" date="2016-10" db="EMBL/GenBank/DDBJ databases">
        <authorList>
            <person name="Varghese N."/>
            <person name="Submissions S."/>
        </authorList>
    </citation>
    <scope>NUCLEOTIDE SEQUENCE [LARGE SCALE GENOMIC DNA]</scope>
    <source>
        <strain evidence="2">SUR2</strain>
    </source>
</reference>
<dbReference type="AlphaFoldDB" id="A0A1K2IT50"/>
<accession>A0A1K2IT50</accession>
<dbReference type="Proteomes" id="UP000182034">
    <property type="component" value="Unassembled WGS sequence"/>
</dbReference>
<evidence type="ECO:0000313" key="2">
    <source>
        <dbReference type="Proteomes" id="UP000182034"/>
    </source>
</evidence>
<protein>
    <submittedName>
        <fullName evidence="1">Uncharacterized protein</fullName>
    </submittedName>
</protein>
<organism evidence="1 2">
    <name type="scientific">Chryseobacterium limigenitum</name>
    <dbReference type="NCBI Taxonomy" id="1612149"/>
    <lineage>
        <taxon>Bacteria</taxon>
        <taxon>Pseudomonadati</taxon>
        <taxon>Bacteroidota</taxon>
        <taxon>Flavobacteriia</taxon>
        <taxon>Flavobacteriales</taxon>
        <taxon>Weeksellaceae</taxon>
        <taxon>Chryseobacterium group</taxon>
        <taxon>Chryseobacterium</taxon>
    </lineage>
</organism>